<dbReference type="GO" id="GO:0051536">
    <property type="term" value="F:iron-sulfur cluster binding"/>
    <property type="evidence" value="ECO:0007669"/>
    <property type="project" value="UniProtKB-KW"/>
</dbReference>
<dbReference type="RefSeq" id="WP_084544811.1">
    <property type="nucleotide sequence ID" value="NZ_AXWS01000007.1"/>
</dbReference>
<keyword evidence="2" id="KW-0949">S-adenosyl-L-methionine</keyword>
<feature type="domain" description="Elp3/MiaA/NifB-like radical SAM core" evidence="7">
    <location>
        <begin position="56"/>
        <end position="292"/>
    </location>
</feature>
<dbReference type="GO" id="GO:0046872">
    <property type="term" value="F:metal ion binding"/>
    <property type="evidence" value="ECO:0007669"/>
    <property type="project" value="UniProtKB-KW"/>
</dbReference>
<evidence type="ECO:0000256" key="1">
    <source>
        <dbReference type="ARBA" id="ARBA00001966"/>
    </source>
</evidence>
<dbReference type="OrthoDB" id="9801154at2"/>
<keyword evidence="5" id="KW-0411">Iron-sulfur</keyword>
<dbReference type="InterPro" id="IPR023874">
    <property type="entry name" value="DNA_rSAM_put"/>
</dbReference>
<dbReference type="Gene3D" id="1.10.150.320">
    <property type="entry name" value="Photosystem II 12 kDa extrinsic protein"/>
    <property type="match status" value="1"/>
</dbReference>
<dbReference type="InterPro" id="IPR013785">
    <property type="entry name" value="Aldolase_TIM"/>
</dbReference>
<reference evidence="9" key="1">
    <citation type="submission" date="2025-08" db="UniProtKB">
        <authorList>
            <consortium name="RefSeq"/>
        </authorList>
    </citation>
    <scope>IDENTIFICATION</scope>
</reference>
<protein>
    <submittedName>
        <fullName evidence="9">DNA modification/repair radical SAM protein</fullName>
    </submittedName>
</protein>
<dbReference type="NCBIfam" id="TIGR03916">
    <property type="entry name" value="rSAM_link_UDG"/>
    <property type="match status" value="1"/>
</dbReference>
<dbReference type="SUPFAM" id="SSF47781">
    <property type="entry name" value="RuvA domain 2-like"/>
    <property type="match status" value="1"/>
</dbReference>
<evidence type="ECO:0000256" key="2">
    <source>
        <dbReference type="ARBA" id="ARBA00022691"/>
    </source>
</evidence>
<evidence type="ECO:0000313" key="8">
    <source>
        <dbReference type="Proteomes" id="UP000675920"/>
    </source>
</evidence>
<keyword evidence="4" id="KW-0408">Iron</keyword>
<dbReference type="GO" id="GO:0003824">
    <property type="term" value="F:catalytic activity"/>
    <property type="evidence" value="ECO:0007669"/>
    <property type="project" value="InterPro"/>
</dbReference>
<name>A0A8B6XAQ0_9BURK</name>
<dbReference type="Gene3D" id="3.20.20.70">
    <property type="entry name" value="Aldolase class I"/>
    <property type="match status" value="1"/>
</dbReference>
<dbReference type="SUPFAM" id="SSF102114">
    <property type="entry name" value="Radical SAM enzymes"/>
    <property type="match status" value="1"/>
</dbReference>
<dbReference type="AlphaFoldDB" id="A0A8B6XAQ0"/>
<accession>A0A8B6XAQ0</accession>
<organism evidence="8 9">
    <name type="scientific">Derxia gummosa DSM 723</name>
    <dbReference type="NCBI Taxonomy" id="1121388"/>
    <lineage>
        <taxon>Bacteria</taxon>
        <taxon>Pseudomonadati</taxon>
        <taxon>Pseudomonadota</taxon>
        <taxon>Betaproteobacteria</taxon>
        <taxon>Burkholderiales</taxon>
        <taxon>Alcaligenaceae</taxon>
        <taxon>Derxia</taxon>
    </lineage>
</organism>
<dbReference type="PANTHER" id="PTHR21180">
    <property type="entry name" value="ENDONUCLEASE/EXONUCLEASE/PHOSPHATASE FAMILY DOMAIN-CONTAINING PROTEIN 1"/>
    <property type="match status" value="1"/>
</dbReference>
<feature type="region of interest" description="Disordered" evidence="6">
    <location>
        <begin position="442"/>
        <end position="472"/>
    </location>
</feature>
<proteinExistence type="predicted"/>
<dbReference type="CDD" id="cd01335">
    <property type="entry name" value="Radical_SAM"/>
    <property type="match status" value="1"/>
</dbReference>
<sequence>MNLRDKLRILADAAKYDASCASSGTTRRDSRDGKGLGSTEGMGICHSYAPDGRCISLLKILLTNWCVYDCRYCINRASSDVRRARFTPEEVVKLTLDFYRRNYIEGLFLSSGIIRTPDYTMEQLVRVAKLLRSEHGFRGYIHLKTIPDADQALIDEAGRWADRLSINVELPSADSLARLAPEKDPASIRRSMAGLRGRIDEAKDAAREARRISNATPARKPPRFAPGGQSTQLIVGADASDDRRILTLSARLYGGYRLRRVYYSAFSPIPDASTDLPARAAPLLREHRLYQADWLMRFYGFAADEIATGGDGMLDLGMDPKLAWALRHRERFPVDINRADKETLLRVPGLGVRNVARILDARRVRAVTLDDLARLRLPLAKVLPFVTLPGHRPGAGDEVESAVLAARLRSAQIGLFDAPPPAREEGELQAEGESLQAIAGVAAQAEAPPPAAAPAPAPAAPRPAQPSLFGDD</sequence>
<keyword evidence="3" id="KW-0479">Metal-binding</keyword>
<dbReference type="SMART" id="SM00729">
    <property type="entry name" value="Elp3"/>
    <property type="match status" value="1"/>
</dbReference>
<dbReference type="SFLD" id="SFLDS00029">
    <property type="entry name" value="Radical_SAM"/>
    <property type="match status" value="1"/>
</dbReference>
<dbReference type="InterPro" id="IPR007197">
    <property type="entry name" value="rSAM"/>
</dbReference>
<dbReference type="Pfam" id="PF04055">
    <property type="entry name" value="Radical_SAM"/>
    <property type="match status" value="1"/>
</dbReference>
<dbReference type="PANTHER" id="PTHR21180:SF9">
    <property type="entry name" value="TYPE II SECRETION SYSTEM PROTEIN K"/>
    <property type="match status" value="1"/>
</dbReference>
<comment type="cofactor">
    <cofactor evidence="1">
        <name>[4Fe-4S] cluster</name>
        <dbReference type="ChEBI" id="CHEBI:49883"/>
    </cofactor>
</comment>
<keyword evidence="8" id="KW-1185">Reference proteome</keyword>
<dbReference type="Proteomes" id="UP000675920">
    <property type="component" value="Unplaced"/>
</dbReference>
<evidence type="ECO:0000313" key="9">
    <source>
        <dbReference type="RefSeq" id="WP_084544811.1"/>
    </source>
</evidence>
<evidence type="ECO:0000256" key="5">
    <source>
        <dbReference type="ARBA" id="ARBA00023014"/>
    </source>
</evidence>
<dbReference type="SFLD" id="SFLDG01102">
    <property type="entry name" value="Uncharacterised_Radical_SAM_Su"/>
    <property type="match status" value="1"/>
</dbReference>
<dbReference type="InterPro" id="IPR058240">
    <property type="entry name" value="rSAM_sf"/>
</dbReference>
<evidence type="ECO:0000256" key="3">
    <source>
        <dbReference type="ARBA" id="ARBA00022723"/>
    </source>
</evidence>
<dbReference type="InterPro" id="IPR006638">
    <property type="entry name" value="Elp3/MiaA/NifB-like_rSAM"/>
</dbReference>
<evidence type="ECO:0000256" key="4">
    <source>
        <dbReference type="ARBA" id="ARBA00023004"/>
    </source>
</evidence>
<evidence type="ECO:0000256" key="6">
    <source>
        <dbReference type="SAM" id="MobiDB-lite"/>
    </source>
</evidence>
<evidence type="ECO:0000259" key="7">
    <source>
        <dbReference type="SMART" id="SM00729"/>
    </source>
</evidence>
<dbReference type="InterPro" id="IPR051675">
    <property type="entry name" value="Endo/Exo/Phosphatase_dom_1"/>
</dbReference>
<feature type="compositionally biased region" description="Pro residues" evidence="6">
    <location>
        <begin position="447"/>
        <end position="464"/>
    </location>
</feature>
<dbReference type="InterPro" id="IPR010994">
    <property type="entry name" value="RuvA_2-like"/>
</dbReference>